<dbReference type="AlphaFoldDB" id="A0A371J7A1"/>
<keyword evidence="3" id="KW-1185">Reference proteome</keyword>
<evidence type="ECO:0000256" key="1">
    <source>
        <dbReference type="SAM" id="Phobius"/>
    </source>
</evidence>
<dbReference type="OrthoDB" id="9974519at2"/>
<feature type="transmembrane region" description="Helical" evidence="1">
    <location>
        <begin position="74"/>
        <end position="94"/>
    </location>
</feature>
<reference evidence="2 3" key="1">
    <citation type="journal article" date="2017" name="Genome Announc.">
        <title>Draft Genome Sequence of Romboutsia weinsteinii sp. nov. Strain CCRI-19649(T) Isolated from Surface Water.</title>
        <authorList>
            <person name="Maheux A.F."/>
            <person name="Boudreau D.K."/>
            <person name="Berube E."/>
            <person name="Boissinot M."/>
            <person name="Cantin P."/>
            <person name="Raymond F."/>
            <person name="Corbeil J."/>
            <person name="Omar R.F."/>
            <person name="Bergeron M.G."/>
        </authorList>
    </citation>
    <scope>NUCLEOTIDE SEQUENCE [LARGE SCALE GENOMIC DNA]</scope>
    <source>
        <strain evidence="2 3">CCRI-19649</strain>
    </source>
</reference>
<proteinExistence type="predicted"/>
<gene>
    <name evidence="2" type="ORF">CHL78_005005</name>
</gene>
<name>A0A371J7A1_9FIRM</name>
<keyword evidence="1" id="KW-0472">Membrane</keyword>
<organism evidence="2 3">
    <name type="scientific">Romboutsia weinsteinii</name>
    <dbReference type="NCBI Taxonomy" id="2020949"/>
    <lineage>
        <taxon>Bacteria</taxon>
        <taxon>Bacillati</taxon>
        <taxon>Bacillota</taxon>
        <taxon>Clostridia</taxon>
        <taxon>Peptostreptococcales</taxon>
        <taxon>Peptostreptococcaceae</taxon>
        <taxon>Romboutsia</taxon>
    </lineage>
</organism>
<keyword evidence="1" id="KW-0812">Transmembrane</keyword>
<dbReference type="Proteomes" id="UP000215694">
    <property type="component" value="Unassembled WGS sequence"/>
</dbReference>
<evidence type="ECO:0000313" key="2">
    <source>
        <dbReference type="EMBL" id="RDY28547.1"/>
    </source>
</evidence>
<comment type="caution">
    <text evidence="2">The sequence shown here is derived from an EMBL/GenBank/DDBJ whole genome shotgun (WGS) entry which is preliminary data.</text>
</comment>
<keyword evidence="1" id="KW-1133">Transmembrane helix</keyword>
<evidence type="ECO:0008006" key="4">
    <source>
        <dbReference type="Google" id="ProtNLM"/>
    </source>
</evidence>
<sequence length="145" mass="16457">MCKSHSKNYRKQELDEVSLQLNVIQIGRLATILFIIGCFLNFIEYDKSEKAIFQAMDDATKNLSTDNELQASRIAEVVSVIFLIAISMYTSNALTTLKLRLDKSNLSSNQGWRFIAFFDLVKVMSYAGAAIGYYIATQELEEYQS</sequence>
<protein>
    <recommendedName>
        <fullName evidence="4">DUF2975 domain-containing protein</fullName>
    </recommendedName>
</protein>
<feature type="transmembrane region" description="Helical" evidence="1">
    <location>
        <begin position="114"/>
        <end position="136"/>
    </location>
</feature>
<evidence type="ECO:0000313" key="3">
    <source>
        <dbReference type="Proteomes" id="UP000215694"/>
    </source>
</evidence>
<feature type="transmembrane region" description="Helical" evidence="1">
    <location>
        <begin position="21"/>
        <end position="43"/>
    </location>
</feature>
<dbReference type="RefSeq" id="WP_094366328.1">
    <property type="nucleotide sequence ID" value="NZ_NOJY02000006.1"/>
</dbReference>
<dbReference type="EMBL" id="NOJY02000006">
    <property type="protein sequence ID" value="RDY28547.1"/>
    <property type="molecule type" value="Genomic_DNA"/>
</dbReference>
<accession>A0A371J7A1</accession>